<dbReference type="OrthoDB" id="2662181at2"/>
<dbReference type="RefSeq" id="WP_116043606.1">
    <property type="nucleotide sequence ID" value="NZ_QUBQ01000001.1"/>
</dbReference>
<name>A0A371PLF1_9BACL</name>
<dbReference type="AlphaFoldDB" id="A0A371PLF1"/>
<feature type="transmembrane region" description="Helical" evidence="1">
    <location>
        <begin position="144"/>
        <end position="164"/>
    </location>
</feature>
<sequence length="207" mass="23515">MYNLIRKDFIAMRWYLLFVLGYAVFFGTFSGFPVFSPIMIITLPAVMMTLFAANIELRNKTMMFVGTLPVRRKQIVLAKYISIFLYLAVGLILLVIVHLVNEYIIHQSFPITVLSLIVSAGIAMTYSALYFPIQFLLGVKSSNIVSFISIFLMIFLISLIGNVADKATEFNWPILPIMIGLPVAAIILMYLSYRLSLSIFRRKDMEG</sequence>
<organism evidence="2 3">
    <name type="scientific">Paenibacillus paeoniae</name>
    <dbReference type="NCBI Taxonomy" id="2292705"/>
    <lineage>
        <taxon>Bacteria</taxon>
        <taxon>Bacillati</taxon>
        <taxon>Bacillota</taxon>
        <taxon>Bacilli</taxon>
        <taxon>Bacillales</taxon>
        <taxon>Paenibacillaceae</taxon>
        <taxon>Paenibacillus</taxon>
    </lineage>
</organism>
<dbReference type="EMBL" id="QUBQ01000001">
    <property type="protein sequence ID" value="REK76587.1"/>
    <property type="molecule type" value="Genomic_DNA"/>
</dbReference>
<feature type="transmembrane region" description="Helical" evidence="1">
    <location>
        <begin position="38"/>
        <end position="57"/>
    </location>
</feature>
<evidence type="ECO:0000313" key="2">
    <source>
        <dbReference type="EMBL" id="REK76587.1"/>
    </source>
</evidence>
<dbReference type="PANTHER" id="PTHR41309:SF2">
    <property type="entry name" value="MEMBRANE PROTEIN"/>
    <property type="match status" value="1"/>
</dbReference>
<comment type="caution">
    <text evidence="2">The sequence shown here is derived from an EMBL/GenBank/DDBJ whole genome shotgun (WGS) entry which is preliminary data.</text>
</comment>
<accession>A0A371PLF1</accession>
<feature type="transmembrane region" description="Helical" evidence="1">
    <location>
        <begin position="12"/>
        <end position="32"/>
    </location>
</feature>
<dbReference type="InterPro" id="IPR025699">
    <property type="entry name" value="ABC2_memb-like"/>
</dbReference>
<keyword evidence="1" id="KW-0812">Transmembrane</keyword>
<dbReference type="PANTHER" id="PTHR41309">
    <property type="entry name" value="MEMBRANE PROTEIN-RELATED"/>
    <property type="match status" value="1"/>
</dbReference>
<evidence type="ECO:0000313" key="3">
    <source>
        <dbReference type="Proteomes" id="UP000261905"/>
    </source>
</evidence>
<feature type="transmembrane region" description="Helical" evidence="1">
    <location>
        <begin position="170"/>
        <end position="193"/>
    </location>
</feature>
<protein>
    <submittedName>
        <fullName evidence="2">ABC-2 transporter permease</fullName>
    </submittedName>
</protein>
<dbReference type="Pfam" id="PF13346">
    <property type="entry name" value="ABC2_membrane_5"/>
    <property type="match status" value="1"/>
</dbReference>
<gene>
    <name evidence="2" type="ORF">DX130_05990</name>
</gene>
<evidence type="ECO:0000256" key="1">
    <source>
        <dbReference type="SAM" id="Phobius"/>
    </source>
</evidence>
<keyword evidence="3" id="KW-1185">Reference proteome</keyword>
<keyword evidence="1" id="KW-1133">Transmembrane helix</keyword>
<reference evidence="2 3" key="1">
    <citation type="submission" date="2018-08" db="EMBL/GenBank/DDBJ databases">
        <title>Paenibacillus sp. M4BSY-1, whole genome shotgun sequence.</title>
        <authorList>
            <person name="Tuo L."/>
        </authorList>
    </citation>
    <scope>NUCLEOTIDE SEQUENCE [LARGE SCALE GENOMIC DNA]</scope>
    <source>
        <strain evidence="2 3">M4BSY-1</strain>
    </source>
</reference>
<keyword evidence="1" id="KW-0472">Membrane</keyword>
<feature type="transmembrane region" description="Helical" evidence="1">
    <location>
        <begin position="77"/>
        <end position="99"/>
    </location>
</feature>
<feature type="transmembrane region" description="Helical" evidence="1">
    <location>
        <begin position="111"/>
        <end position="132"/>
    </location>
</feature>
<dbReference type="Proteomes" id="UP000261905">
    <property type="component" value="Unassembled WGS sequence"/>
</dbReference>
<proteinExistence type="predicted"/>